<accession>A0ABN1HH18</accession>
<keyword evidence="1" id="KW-0732">Signal</keyword>
<evidence type="ECO:0000256" key="1">
    <source>
        <dbReference type="SAM" id="SignalP"/>
    </source>
</evidence>
<name>A0ABN1HH18_9ACTN</name>
<dbReference type="EMBL" id="BAAAGU010000026">
    <property type="protein sequence ID" value="GAA0648630.1"/>
    <property type="molecule type" value="Genomic_DNA"/>
</dbReference>
<comment type="caution">
    <text evidence="2">The sequence shown here is derived from an EMBL/GenBank/DDBJ whole genome shotgun (WGS) entry which is preliminary data.</text>
</comment>
<evidence type="ECO:0000313" key="3">
    <source>
        <dbReference type="Proteomes" id="UP001500724"/>
    </source>
</evidence>
<keyword evidence="3" id="KW-1185">Reference proteome</keyword>
<sequence>MRSVRVAASGVVAVALLAGAAPAQAAQVDAHERAATVSERPAETAAAKKSSKYKILKEFDYSRSKRYDLPLRLGEYRRNAKGKMVGFGWTKIKKKHNITKYGIIGWLAKSPNIDHLAGKRYNLTGWAHRVKCGPLSCKIVERRKMLLAADETMYAVGEGPRMAFLGAVTAFCVGSVKCPTWVNTKFKPKTSVASLNAAGTGEQYLFTYKPVKEQKGRLVLAG</sequence>
<gene>
    <name evidence="2" type="ORF">GCM10009535_28070</name>
</gene>
<reference evidence="2 3" key="1">
    <citation type="journal article" date="2019" name="Int. J. Syst. Evol. Microbiol.">
        <title>The Global Catalogue of Microorganisms (GCM) 10K type strain sequencing project: providing services to taxonomists for standard genome sequencing and annotation.</title>
        <authorList>
            <consortium name="The Broad Institute Genomics Platform"/>
            <consortium name="The Broad Institute Genome Sequencing Center for Infectious Disease"/>
            <person name="Wu L."/>
            <person name="Ma J."/>
        </authorList>
    </citation>
    <scope>NUCLEOTIDE SEQUENCE [LARGE SCALE GENOMIC DNA]</scope>
    <source>
        <strain evidence="2 3">JCM 10367</strain>
    </source>
</reference>
<dbReference type="Proteomes" id="UP001500724">
    <property type="component" value="Unassembled WGS sequence"/>
</dbReference>
<feature type="chain" id="PRO_5046885926" evidence="1">
    <location>
        <begin position="26"/>
        <end position="222"/>
    </location>
</feature>
<protein>
    <submittedName>
        <fullName evidence="2">Uncharacterized protein</fullName>
    </submittedName>
</protein>
<proteinExistence type="predicted"/>
<evidence type="ECO:0000313" key="2">
    <source>
        <dbReference type="EMBL" id="GAA0648630.1"/>
    </source>
</evidence>
<feature type="signal peptide" evidence="1">
    <location>
        <begin position="1"/>
        <end position="25"/>
    </location>
</feature>
<organism evidence="2 3">
    <name type="scientific">Streptomyces thermocarboxydovorans</name>
    <dbReference type="NCBI Taxonomy" id="59298"/>
    <lineage>
        <taxon>Bacteria</taxon>
        <taxon>Bacillati</taxon>
        <taxon>Actinomycetota</taxon>
        <taxon>Actinomycetes</taxon>
        <taxon>Kitasatosporales</taxon>
        <taxon>Streptomycetaceae</taxon>
        <taxon>Streptomyces</taxon>
    </lineage>
</organism>